<sequence length="124" mass="14448">MMKKADLYLRASCDYQFKLQKAQLEEYCVNHNITIRRILYDNSIVTGDAIGIFWENYIKSYKDTPGAIDFILFTDWGRISRNEVKAGEIIKALTKEKILALAISETYQQVILKWADFPHKHGEN</sequence>
<keyword evidence="2" id="KW-1185">Reference proteome</keyword>
<comment type="caution">
    <text evidence="1">The sequence shown here is derived from an EMBL/GenBank/DDBJ whole genome shotgun (WGS) entry which is preliminary data.</text>
</comment>
<dbReference type="Gene3D" id="3.40.50.1390">
    <property type="entry name" value="Resolvase, N-terminal catalytic domain"/>
    <property type="match status" value="1"/>
</dbReference>
<protein>
    <submittedName>
        <fullName evidence="1">Recombinase family protein</fullName>
    </submittedName>
</protein>
<gene>
    <name evidence="1" type="ORF">HGH91_05560</name>
</gene>
<accession>A0A847S8G0</accession>
<dbReference type="Proteomes" id="UP000552864">
    <property type="component" value="Unassembled WGS sequence"/>
</dbReference>
<dbReference type="AlphaFoldDB" id="A0A847S8G0"/>
<dbReference type="EMBL" id="JABAHZ010000001">
    <property type="protein sequence ID" value="NLR78081.1"/>
    <property type="molecule type" value="Genomic_DNA"/>
</dbReference>
<reference evidence="1 2" key="1">
    <citation type="submission" date="2020-04" db="EMBL/GenBank/DDBJ databases">
        <authorList>
            <person name="Yin C."/>
        </authorList>
    </citation>
    <scope>NUCLEOTIDE SEQUENCE [LARGE SCALE GENOMIC DNA]</scope>
    <source>
        <strain evidence="1 2">Ak56</strain>
    </source>
</reference>
<organism evidence="1 2">
    <name type="scientific">Chitinophaga eiseniae</name>
    <dbReference type="NCBI Taxonomy" id="634771"/>
    <lineage>
        <taxon>Bacteria</taxon>
        <taxon>Pseudomonadati</taxon>
        <taxon>Bacteroidota</taxon>
        <taxon>Chitinophagia</taxon>
        <taxon>Chitinophagales</taxon>
        <taxon>Chitinophagaceae</taxon>
        <taxon>Chitinophaga</taxon>
    </lineage>
</organism>
<name>A0A847S8G0_9BACT</name>
<dbReference type="InterPro" id="IPR036162">
    <property type="entry name" value="Resolvase-like_N_sf"/>
</dbReference>
<dbReference type="GO" id="GO:0003677">
    <property type="term" value="F:DNA binding"/>
    <property type="evidence" value="ECO:0007669"/>
    <property type="project" value="InterPro"/>
</dbReference>
<proteinExistence type="predicted"/>
<dbReference type="SUPFAM" id="SSF53041">
    <property type="entry name" value="Resolvase-like"/>
    <property type="match status" value="1"/>
</dbReference>
<dbReference type="RefSeq" id="WP_168737436.1">
    <property type="nucleotide sequence ID" value="NZ_JABAHZ010000001.1"/>
</dbReference>
<evidence type="ECO:0000313" key="2">
    <source>
        <dbReference type="Proteomes" id="UP000552864"/>
    </source>
</evidence>
<dbReference type="GO" id="GO:0000150">
    <property type="term" value="F:DNA strand exchange activity"/>
    <property type="evidence" value="ECO:0007669"/>
    <property type="project" value="InterPro"/>
</dbReference>
<evidence type="ECO:0000313" key="1">
    <source>
        <dbReference type="EMBL" id="NLR78081.1"/>
    </source>
</evidence>